<accession>A0A5C3NCN5</accession>
<gene>
    <name evidence="2" type="ORF">OE88DRAFT_1654690</name>
</gene>
<feature type="region of interest" description="Disordered" evidence="1">
    <location>
        <begin position="48"/>
        <end position="72"/>
    </location>
</feature>
<sequence length="126" mass="13842">MISSQTWIRSISTAYLVDYHVELTPDLHSCDLIRLQTSEVSAMGRDSGLLAANGSRDGPAARAEDNSTTAGDFSKGPVNICRARMMAPCRGVRDAYAHLEAMAGERDSLWYKTAVNLTEITIKAWY</sequence>
<protein>
    <submittedName>
        <fullName evidence="2">Uncharacterized protein</fullName>
    </submittedName>
</protein>
<evidence type="ECO:0000313" key="2">
    <source>
        <dbReference type="EMBL" id="TFK54166.1"/>
    </source>
</evidence>
<name>A0A5C3NCN5_9AGAM</name>
<reference evidence="2 3" key="1">
    <citation type="journal article" date="2019" name="Nat. Ecol. Evol.">
        <title>Megaphylogeny resolves global patterns of mushroom evolution.</title>
        <authorList>
            <person name="Varga T."/>
            <person name="Krizsan K."/>
            <person name="Foldi C."/>
            <person name="Dima B."/>
            <person name="Sanchez-Garcia M."/>
            <person name="Sanchez-Ramirez S."/>
            <person name="Szollosi G.J."/>
            <person name="Szarkandi J.G."/>
            <person name="Papp V."/>
            <person name="Albert L."/>
            <person name="Andreopoulos W."/>
            <person name="Angelini C."/>
            <person name="Antonin V."/>
            <person name="Barry K.W."/>
            <person name="Bougher N.L."/>
            <person name="Buchanan P."/>
            <person name="Buyck B."/>
            <person name="Bense V."/>
            <person name="Catcheside P."/>
            <person name="Chovatia M."/>
            <person name="Cooper J."/>
            <person name="Damon W."/>
            <person name="Desjardin D."/>
            <person name="Finy P."/>
            <person name="Geml J."/>
            <person name="Haridas S."/>
            <person name="Hughes K."/>
            <person name="Justo A."/>
            <person name="Karasinski D."/>
            <person name="Kautmanova I."/>
            <person name="Kiss B."/>
            <person name="Kocsube S."/>
            <person name="Kotiranta H."/>
            <person name="LaButti K.M."/>
            <person name="Lechner B.E."/>
            <person name="Liimatainen K."/>
            <person name="Lipzen A."/>
            <person name="Lukacs Z."/>
            <person name="Mihaltcheva S."/>
            <person name="Morgado L.N."/>
            <person name="Niskanen T."/>
            <person name="Noordeloos M.E."/>
            <person name="Ohm R.A."/>
            <person name="Ortiz-Santana B."/>
            <person name="Ovrebo C."/>
            <person name="Racz N."/>
            <person name="Riley R."/>
            <person name="Savchenko A."/>
            <person name="Shiryaev A."/>
            <person name="Soop K."/>
            <person name="Spirin V."/>
            <person name="Szebenyi C."/>
            <person name="Tomsovsky M."/>
            <person name="Tulloss R.E."/>
            <person name="Uehling J."/>
            <person name="Grigoriev I.V."/>
            <person name="Vagvolgyi C."/>
            <person name="Papp T."/>
            <person name="Martin F.M."/>
            <person name="Miettinen O."/>
            <person name="Hibbett D.S."/>
            <person name="Nagy L.G."/>
        </authorList>
    </citation>
    <scope>NUCLEOTIDE SEQUENCE [LARGE SCALE GENOMIC DNA]</scope>
    <source>
        <strain evidence="2 3">OMC1185</strain>
    </source>
</reference>
<evidence type="ECO:0000313" key="3">
    <source>
        <dbReference type="Proteomes" id="UP000305948"/>
    </source>
</evidence>
<evidence type="ECO:0000256" key="1">
    <source>
        <dbReference type="SAM" id="MobiDB-lite"/>
    </source>
</evidence>
<proteinExistence type="predicted"/>
<keyword evidence="3" id="KW-1185">Reference proteome</keyword>
<dbReference type="AlphaFoldDB" id="A0A5C3NCN5"/>
<dbReference type="Proteomes" id="UP000305948">
    <property type="component" value="Unassembled WGS sequence"/>
</dbReference>
<dbReference type="EMBL" id="ML213506">
    <property type="protein sequence ID" value="TFK54166.1"/>
    <property type="molecule type" value="Genomic_DNA"/>
</dbReference>
<organism evidence="2 3">
    <name type="scientific">Heliocybe sulcata</name>
    <dbReference type="NCBI Taxonomy" id="5364"/>
    <lineage>
        <taxon>Eukaryota</taxon>
        <taxon>Fungi</taxon>
        <taxon>Dikarya</taxon>
        <taxon>Basidiomycota</taxon>
        <taxon>Agaricomycotina</taxon>
        <taxon>Agaricomycetes</taxon>
        <taxon>Gloeophyllales</taxon>
        <taxon>Gloeophyllaceae</taxon>
        <taxon>Heliocybe</taxon>
    </lineage>
</organism>